<dbReference type="InterPro" id="IPR001387">
    <property type="entry name" value="Cro/C1-type_HTH"/>
</dbReference>
<organism evidence="3 4">
    <name type="scientific">Paenibacillus agricola</name>
    <dbReference type="NCBI Taxonomy" id="2716264"/>
    <lineage>
        <taxon>Bacteria</taxon>
        <taxon>Bacillati</taxon>
        <taxon>Bacillota</taxon>
        <taxon>Bacilli</taxon>
        <taxon>Bacillales</taxon>
        <taxon>Paenibacillaceae</taxon>
        <taxon>Paenibacillus</taxon>
    </lineage>
</organism>
<protein>
    <submittedName>
        <fullName evidence="3">Helix-turn-helix transcriptional regulator</fullName>
    </submittedName>
</protein>
<dbReference type="PANTHER" id="PTHR46558">
    <property type="entry name" value="TRACRIPTIONAL REGULATORY PROTEIN-RELATED-RELATED"/>
    <property type="match status" value="1"/>
</dbReference>
<name>A0ABX0J0Q2_9BACL</name>
<dbReference type="SMART" id="SM00530">
    <property type="entry name" value="HTH_XRE"/>
    <property type="match status" value="1"/>
</dbReference>
<keyword evidence="4" id="KW-1185">Reference proteome</keyword>
<dbReference type="Pfam" id="PF01381">
    <property type="entry name" value="HTH_3"/>
    <property type="match status" value="1"/>
</dbReference>
<keyword evidence="1" id="KW-0238">DNA-binding</keyword>
<dbReference type="CDD" id="cd00093">
    <property type="entry name" value="HTH_XRE"/>
    <property type="match status" value="1"/>
</dbReference>
<sequence>MKYGQRICLLREEKQLTQEELAERIGISRAALSHYENNRREPDFETLKHIADFFYVNVDYLLGGIGRIHKEDPQANSKPARLLGYHIVHFRHWVYSNRLL</sequence>
<dbReference type="EMBL" id="JAAOIW010000002">
    <property type="protein sequence ID" value="NHN29406.1"/>
    <property type="molecule type" value="Genomic_DNA"/>
</dbReference>
<dbReference type="SUPFAM" id="SSF47413">
    <property type="entry name" value="lambda repressor-like DNA-binding domains"/>
    <property type="match status" value="1"/>
</dbReference>
<comment type="caution">
    <text evidence="3">The sequence shown here is derived from an EMBL/GenBank/DDBJ whole genome shotgun (WGS) entry which is preliminary data.</text>
</comment>
<gene>
    <name evidence="3" type="ORF">G9U52_06125</name>
</gene>
<evidence type="ECO:0000256" key="1">
    <source>
        <dbReference type="ARBA" id="ARBA00023125"/>
    </source>
</evidence>
<evidence type="ECO:0000313" key="3">
    <source>
        <dbReference type="EMBL" id="NHN29406.1"/>
    </source>
</evidence>
<dbReference type="PANTHER" id="PTHR46558:SF11">
    <property type="entry name" value="HTH-TYPE TRANSCRIPTIONAL REGULATOR XRE"/>
    <property type="match status" value="1"/>
</dbReference>
<dbReference type="PROSITE" id="PS50943">
    <property type="entry name" value="HTH_CROC1"/>
    <property type="match status" value="1"/>
</dbReference>
<dbReference type="Gene3D" id="1.10.260.40">
    <property type="entry name" value="lambda repressor-like DNA-binding domains"/>
    <property type="match status" value="1"/>
</dbReference>
<dbReference type="Proteomes" id="UP001165962">
    <property type="component" value="Unassembled WGS sequence"/>
</dbReference>
<proteinExistence type="predicted"/>
<evidence type="ECO:0000259" key="2">
    <source>
        <dbReference type="PROSITE" id="PS50943"/>
    </source>
</evidence>
<evidence type="ECO:0000313" key="4">
    <source>
        <dbReference type="Proteomes" id="UP001165962"/>
    </source>
</evidence>
<dbReference type="RefSeq" id="WP_166147330.1">
    <property type="nucleotide sequence ID" value="NZ_JAAOIW010000002.1"/>
</dbReference>
<dbReference type="InterPro" id="IPR010982">
    <property type="entry name" value="Lambda_DNA-bd_dom_sf"/>
</dbReference>
<reference evidence="3" key="1">
    <citation type="submission" date="2020-03" db="EMBL/GenBank/DDBJ databases">
        <title>Draft sequencing of Paenibacilllus sp. S3N08.</title>
        <authorList>
            <person name="Kim D.-U."/>
        </authorList>
    </citation>
    <scope>NUCLEOTIDE SEQUENCE</scope>
    <source>
        <strain evidence="3">S3N08</strain>
    </source>
</reference>
<feature type="domain" description="HTH cro/C1-type" evidence="2">
    <location>
        <begin position="10"/>
        <end position="61"/>
    </location>
</feature>
<accession>A0ABX0J0Q2</accession>